<feature type="transmembrane region" description="Helical" evidence="8">
    <location>
        <begin position="78"/>
        <end position="95"/>
    </location>
</feature>
<organism evidence="9 10">
    <name type="scientific">Triparma verrucosa</name>
    <dbReference type="NCBI Taxonomy" id="1606542"/>
    <lineage>
        <taxon>Eukaryota</taxon>
        <taxon>Sar</taxon>
        <taxon>Stramenopiles</taxon>
        <taxon>Ochrophyta</taxon>
        <taxon>Bolidophyceae</taxon>
        <taxon>Parmales</taxon>
        <taxon>Triparmaceae</taxon>
        <taxon>Triparma</taxon>
    </lineage>
</organism>
<proteinExistence type="inferred from homology"/>
<evidence type="ECO:0000256" key="8">
    <source>
        <dbReference type="SAM" id="Phobius"/>
    </source>
</evidence>
<accession>A0A9W7C3X3</accession>
<comment type="caution">
    <text evidence="9">The sequence shown here is derived from an EMBL/GenBank/DDBJ whole genome shotgun (WGS) entry which is preliminary data.</text>
</comment>
<evidence type="ECO:0000256" key="4">
    <source>
        <dbReference type="ARBA" id="ARBA00022679"/>
    </source>
</evidence>
<keyword evidence="5 8" id="KW-0812">Transmembrane</keyword>
<keyword evidence="7 8" id="KW-0472">Membrane</keyword>
<dbReference type="Proteomes" id="UP001165160">
    <property type="component" value="Unassembled WGS sequence"/>
</dbReference>
<dbReference type="EMBL" id="BRXX01000270">
    <property type="protein sequence ID" value="GMI01773.1"/>
    <property type="molecule type" value="Genomic_DNA"/>
</dbReference>
<comment type="similarity">
    <text evidence="3">Belongs to the UbiA prenyltransferase family.</text>
</comment>
<feature type="transmembrane region" description="Helical" evidence="8">
    <location>
        <begin position="101"/>
        <end position="118"/>
    </location>
</feature>
<dbReference type="AlphaFoldDB" id="A0A9W7C3X3"/>
<evidence type="ECO:0000256" key="6">
    <source>
        <dbReference type="ARBA" id="ARBA00022989"/>
    </source>
</evidence>
<dbReference type="InterPro" id="IPR044878">
    <property type="entry name" value="UbiA_sf"/>
</dbReference>
<dbReference type="Pfam" id="PF01040">
    <property type="entry name" value="UbiA"/>
    <property type="match status" value="1"/>
</dbReference>
<evidence type="ECO:0000256" key="1">
    <source>
        <dbReference type="ARBA" id="ARBA00001946"/>
    </source>
</evidence>
<evidence type="ECO:0000256" key="7">
    <source>
        <dbReference type="ARBA" id="ARBA00023136"/>
    </source>
</evidence>
<evidence type="ECO:0000256" key="3">
    <source>
        <dbReference type="ARBA" id="ARBA00005985"/>
    </source>
</evidence>
<dbReference type="FunFam" id="1.20.120.1780:FF:000001">
    <property type="entry name" value="4-hydroxybenzoate octaprenyltransferase"/>
    <property type="match status" value="1"/>
</dbReference>
<reference evidence="10" key="1">
    <citation type="journal article" date="2023" name="Commun. Biol.">
        <title>Genome analysis of Parmales, the sister group of diatoms, reveals the evolutionary specialization of diatoms from phago-mixotrophs to photoautotrophs.</title>
        <authorList>
            <person name="Ban H."/>
            <person name="Sato S."/>
            <person name="Yoshikawa S."/>
            <person name="Yamada K."/>
            <person name="Nakamura Y."/>
            <person name="Ichinomiya M."/>
            <person name="Sato N."/>
            <person name="Blanc-Mathieu R."/>
            <person name="Endo H."/>
            <person name="Kuwata A."/>
            <person name="Ogata H."/>
        </authorList>
    </citation>
    <scope>NUCLEOTIDE SEQUENCE [LARGE SCALE GENOMIC DNA]</scope>
    <source>
        <strain evidence="10">NIES 3699</strain>
    </source>
</reference>
<evidence type="ECO:0000313" key="9">
    <source>
        <dbReference type="EMBL" id="GMI01773.1"/>
    </source>
</evidence>
<dbReference type="PANTHER" id="PTHR11048:SF28">
    <property type="entry name" value="4-HYDROXYBENZOATE POLYPRENYLTRANSFERASE, MITOCHONDRIAL"/>
    <property type="match status" value="1"/>
</dbReference>
<keyword evidence="4" id="KW-0808">Transferase</keyword>
<dbReference type="InterPro" id="IPR000537">
    <property type="entry name" value="UbiA_prenyltransferase"/>
</dbReference>
<dbReference type="Gene3D" id="1.10.357.140">
    <property type="entry name" value="UbiA prenyltransferase"/>
    <property type="match status" value="1"/>
</dbReference>
<dbReference type="GO" id="GO:0016765">
    <property type="term" value="F:transferase activity, transferring alkyl or aryl (other than methyl) groups"/>
    <property type="evidence" value="ECO:0007669"/>
    <property type="project" value="InterPro"/>
</dbReference>
<evidence type="ECO:0000256" key="5">
    <source>
        <dbReference type="ARBA" id="ARBA00022692"/>
    </source>
</evidence>
<evidence type="ECO:0008006" key="11">
    <source>
        <dbReference type="Google" id="ProtNLM"/>
    </source>
</evidence>
<gene>
    <name evidence="9" type="ORF">TrVE_jg7201</name>
</gene>
<comment type="cofactor">
    <cofactor evidence="1">
        <name>Mg(2+)</name>
        <dbReference type="ChEBI" id="CHEBI:18420"/>
    </cofactor>
</comment>
<dbReference type="CDD" id="cd13959">
    <property type="entry name" value="PT_UbiA_COQ2"/>
    <property type="match status" value="1"/>
</dbReference>
<dbReference type="Gene3D" id="1.20.120.1780">
    <property type="entry name" value="UbiA prenyltransferase"/>
    <property type="match status" value="1"/>
</dbReference>
<comment type="subcellular location">
    <subcellularLocation>
        <location evidence="2">Membrane</location>
        <topology evidence="2">Multi-pass membrane protein</topology>
    </subcellularLocation>
</comment>
<dbReference type="InterPro" id="IPR039653">
    <property type="entry name" value="Prenyltransferase"/>
</dbReference>
<dbReference type="PANTHER" id="PTHR11048">
    <property type="entry name" value="PRENYLTRANSFERASES"/>
    <property type="match status" value="1"/>
</dbReference>
<keyword evidence="6 8" id="KW-1133">Transmembrane helix</keyword>
<evidence type="ECO:0000313" key="10">
    <source>
        <dbReference type="Proteomes" id="UP001165160"/>
    </source>
</evidence>
<sequence length="223" mass="24145">MWDSDFDKNVQRTKNRPIASGRIKIKEATGFLAGQMTAGLGVLLSLPYTSFCFKLGAASLPFVFLYPTAKRWTKYPQLFLGVTFNWGVFMGWAANEGSVDLGVLMPMYVAGVCWTMIYDTIYAHQDKKDDEKLGLKSTALTFGEDKKVMYGCVGGFGGGLALSGMMVGMGLPYYAGVAGGAAHLLWQIRTADFDDVENLAYRFKSNQVVGGMITAGALAGAMC</sequence>
<dbReference type="GO" id="GO:0005743">
    <property type="term" value="C:mitochondrial inner membrane"/>
    <property type="evidence" value="ECO:0007669"/>
    <property type="project" value="TreeGrafter"/>
</dbReference>
<keyword evidence="10" id="KW-1185">Reference proteome</keyword>
<name>A0A9W7C3X3_9STRA</name>
<feature type="transmembrane region" description="Helical" evidence="8">
    <location>
        <begin position="46"/>
        <end position="66"/>
    </location>
</feature>
<evidence type="ECO:0000256" key="2">
    <source>
        <dbReference type="ARBA" id="ARBA00004141"/>
    </source>
</evidence>
<dbReference type="GO" id="GO:0006744">
    <property type="term" value="P:ubiquinone biosynthetic process"/>
    <property type="evidence" value="ECO:0007669"/>
    <property type="project" value="TreeGrafter"/>
</dbReference>
<protein>
    <recommendedName>
        <fullName evidence="11">4-hydroxybenzoate polyprenyltransferase</fullName>
    </recommendedName>
</protein>